<dbReference type="Gene3D" id="3.40.50.10490">
    <property type="entry name" value="Glucose-6-phosphate isomerase like protein, domain 1"/>
    <property type="match status" value="2"/>
</dbReference>
<evidence type="ECO:0000256" key="2">
    <source>
        <dbReference type="ARBA" id="ARBA00012916"/>
    </source>
</evidence>
<evidence type="ECO:0000259" key="5">
    <source>
        <dbReference type="PROSITE" id="PS51464"/>
    </source>
</evidence>
<gene>
    <name evidence="6" type="ORF">ACED39_04570</name>
</gene>
<comment type="caution">
    <text evidence="6">The sequence shown here is derived from an EMBL/GenBank/DDBJ whole genome shotgun (WGS) entry which is preliminary data.</text>
</comment>
<protein>
    <recommendedName>
        <fullName evidence="3">Glutamine--fructose-6-phosphate aminotransferase [isomerizing]</fullName>
        <ecNumber evidence="2">2.6.1.16</ecNumber>
    </recommendedName>
</protein>
<organism evidence="6 7">
    <name type="scientific">Vibrio bivalvicida</name>
    <dbReference type="NCBI Taxonomy" id="1276888"/>
    <lineage>
        <taxon>Bacteria</taxon>
        <taxon>Pseudomonadati</taxon>
        <taxon>Pseudomonadota</taxon>
        <taxon>Gammaproteobacteria</taxon>
        <taxon>Vibrionales</taxon>
        <taxon>Vibrionaceae</taxon>
        <taxon>Vibrio</taxon>
        <taxon>Vibrio oreintalis group</taxon>
    </lineage>
</organism>
<dbReference type="EC" id="2.6.1.16" evidence="2"/>
<dbReference type="PANTHER" id="PTHR10937">
    <property type="entry name" value="GLUCOSAMINE--FRUCTOSE-6-PHOSPHATE AMINOTRANSFERASE, ISOMERIZING"/>
    <property type="match status" value="1"/>
</dbReference>
<comment type="catalytic activity">
    <reaction evidence="1">
        <text>D-fructose 6-phosphate + L-glutamine = D-glucosamine 6-phosphate + L-glutamate</text>
        <dbReference type="Rhea" id="RHEA:13237"/>
        <dbReference type="ChEBI" id="CHEBI:29985"/>
        <dbReference type="ChEBI" id="CHEBI:58359"/>
        <dbReference type="ChEBI" id="CHEBI:58725"/>
        <dbReference type="ChEBI" id="CHEBI:61527"/>
        <dbReference type="EC" id="2.6.1.16"/>
    </reaction>
</comment>
<dbReference type="Pfam" id="PF01380">
    <property type="entry name" value="SIS"/>
    <property type="match status" value="1"/>
</dbReference>
<dbReference type="PROSITE" id="PS51464">
    <property type="entry name" value="SIS"/>
    <property type="match status" value="1"/>
</dbReference>
<dbReference type="EMBL" id="JBGOOS010000004">
    <property type="protein sequence ID" value="MEZ8208042.1"/>
    <property type="molecule type" value="Genomic_DNA"/>
</dbReference>
<name>A0ABV4MEN2_9VIBR</name>
<keyword evidence="7" id="KW-1185">Reference proteome</keyword>
<dbReference type="SUPFAM" id="SSF53697">
    <property type="entry name" value="SIS domain"/>
    <property type="match status" value="1"/>
</dbReference>
<sequence length="362" mass="40331">MKDLWLNEKEAIMPLSATKHEIDGIPVAIRDTVSNLTQIRTVSFALEGIKKIILIGSGESYIVAKMAQVSANLHSGITVEAVQSYDFVAYEEYQAANSETLVIAITSSGRYSQVIIALEKAIINGFKTIALVNDAAKWSRPIRPTYIISTLASKRGMPTQSTVCSFIALLNLISFLDNRNGLTKEFVLELVDTPKIIERVLSRTEAFFNEELIDLMIHATGWTCLGTGYSSYIAETMANLLACGPMIEANAMPTEEYHHSLRMFLPQRGKLFFIFDEDAQATELTRSTITDLLNVGAKVLLIHQYEIDETFLDSNNFISFNYRIEESFSKEHTSIELMSIAQMIAFLMAKKAVANGLVRAQT</sequence>
<dbReference type="InterPro" id="IPR046348">
    <property type="entry name" value="SIS_dom_sf"/>
</dbReference>
<dbReference type="InterPro" id="IPR001347">
    <property type="entry name" value="SIS_dom"/>
</dbReference>
<dbReference type="RefSeq" id="WP_371717844.1">
    <property type="nucleotide sequence ID" value="NZ_JBGOOF010000004.1"/>
</dbReference>
<dbReference type="PANTHER" id="PTHR10937:SF0">
    <property type="entry name" value="GLUTAMINE--FRUCTOSE-6-PHOSPHATE TRANSAMINASE (ISOMERIZING)"/>
    <property type="match status" value="1"/>
</dbReference>
<accession>A0ABV4MEN2</accession>
<evidence type="ECO:0000256" key="1">
    <source>
        <dbReference type="ARBA" id="ARBA00001031"/>
    </source>
</evidence>
<reference evidence="6 7" key="1">
    <citation type="submission" date="2024-06" db="EMBL/GenBank/DDBJ databases">
        <authorList>
            <person name="Steensen K."/>
            <person name="Seneca J."/>
            <person name="Bartlau N."/>
            <person name="Yu A.X."/>
            <person name="Polz M.F."/>
        </authorList>
    </citation>
    <scope>NUCLEOTIDE SEQUENCE [LARGE SCALE GENOMIC DNA]</scope>
    <source>
        <strain evidence="6 7">1F146</strain>
    </source>
</reference>
<keyword evidence="4" id="KW-0315">Glutamine amidotransferase</keyword>
<evidence type="ECO:0000256" key="4">
    <source>
        <dbReference type="ARBA" id="ARBA00022962"/>
    </source>
</evidence>
<evidence type="ECO:0000313" key="6">
    <source>
        <dbReference type="EMBL" id="MEZ8208042.1"/>
    </source>
</evidence>
<evidence type="ECO:0000313" key="7">
    <source>
        <dbReference type="Proteomes" id="UP001569151"/>
    </source>
</evidence>
<feature type="domain" description="SIS" evidence="5">
    <location>
        <begin position="42"/>
        <end position="182"/>
    </location>
</feature>
<dbReference type="Proteomes" id="UP001569151">
    <property type="component" value="Unassembled WGS sequence"/>
</dbReference>
<evidence type="ECO:0000256" key="3">
    <source>
        <dbReference type="ARBA" id="ARBA00016090"/>
    </source>
</evidence>
<proteinExistence type="predicted"/>